<accession>A0A4Y2MD75</accession>
<evidence type="ECO:0000313" key="3">
    <source>
        <dbReference type="Proteomes" id="UP000499080"/>
    </source>
</evidence>
<keyword evidence="3" id="KW-1185">Reference proteome</keyword>
<dbReference type="EMBL" id="BGPR01007200">
    <property type="protein sequence ID" value="GBN25078.1"/>
    <property type="molecule type" value="Genomic_DNA"/>
</dbReference>
<dbReference type="OrthoDB" id="6435104at2759"/>
<dbReference type="AlphaFoldDB" id="A0A4Y2MD75"/>
<comment type="caution">
    <text evidence="2">The sequence shown here is derived from an EMBL/GenBank/DDBJ whole genome shotgun (WGS) entry which is preliminary data.</text>
</comment>
<proteinExistence type="predicted"/>
<sequence length="289" mass="32794">MEPVGVYRIFERSSEIRNLQYIDFYGDGDSKGYGVKKIYGENSVTKYECIGHIQKRVGSRLRKLKTKHKGCGGGGKLTDTFIDKLQNYYGIPIRSNVNDLKGMKSAVIAAFFHCCSSSKQPMHGQCPDRPDSWCKFQRAVSRGIKYSDNEKGLPKVVMKIVQPVYMKLCDQELLKECLHGKTQNANESFNCILWKFIPKEIFVELQTLRFGGFMAVIQFNKGFKALLDILTAIGIHPGMFTVKGFAEIDNERLCEAKRHSLPSVKTARKKKKIAKNEKYEGVTYKCGAF</sequence>
<dbReference type="InterPro" id="IPR049012">
    <property type="entry name" value="Mutator_transp_dom"/>
</dbReference>
<dbReference type="Proteomes" id="UP000499080">
    <property type="component" value="Unassembled WGS sequence"/>
</dbReference>
<reference evidence="2 3" key="1">
    <citation type="journal article" date="2019" name="Sci. Rep.">
        <title>Orb-weaving spider Araneus ventricosus genome elucidates the spidroin gene catalogue.</title>
        <authorList>
            <person name="Kono N."/>
            <person name="Nakamura H."/>
            <person name="Ohtoshi R."/>
            <person name="Moran D.A.P."/>
            <person name="Shinohara A."/>
            <person name="Yoshida Y."/>
            <person name="Fujiwara M."/>
            <person name="Mori M."/>
            <person name="Tomita M."/>
            <person name="Arakawa K."/>
        </authorList>
    </citation>
    <scope>NUCLEOTIDE SEQUENCE [LARGE SCALE GENOMIC DNA]</scope>
</reference>
<evidence type="ECO:0000313" key="2">
    <source>
        <dbReference type="EMBL" id="GBN25078.1"/>
    </source>
</evidence>
<evidence type="ECO:0000259" key="1">
    <source>
        <dbReference type="Pfam" id="PF20700"/>
    </source>
</evidence>
<name>A0A4Y2MD75_ARAVE</name>
<protein>
    <recommendedName>
        <fullName evidence="1">Mutator-like transposase domain-containing protein</fullName>
    </recommendedName>
</protein>
<organism evidence="2 3">
    <name type="scientific">Araneus ventricosus</name>
    <name type="common">Orbweaver spider</name>
    <name type="synonym">Epeira ventricosa</name>
    <dbReference type="NCBI Taxonomy" id="182803"/>
    <lineage>
        <taxon>Eukaryota</taxon>
        <taxon>Metazoa</taxon>
        <taxon>Ecdysozoa</taxon>
        <taxon>Arthropoda</taxon>
        <taxon>Chelicerata</taxon>
        <taxon>Arachnida</taxon>
        <taxon>Araneae</taxon>
        <taxon>Araneomorphae</taxon>
        <taxon>Entelegynae</taxon>
        <taxon>Araneoidea</taxon>
        <taxon>Araneidae</taxon>
        <taxon>Araneus</taxon>
    </lineage>
</organism>
<gene>
    <name evidence="2" type="ORF">AVEN_77990_1</name>
</gene>
<dbReference type="Pfam" id="PF20700">
    <property type="entry name" value="Mutator"/>
    <property type="match status" value="1"/>
</dbReference>
<feature type="domain" description="Mutator-like transposase" evidence="1">
    <location>
        <begin position="1"/>
        <end position="134"/>
    </location>
</feature>